<feature type="compositionally biased region" description="Basic residues" evidence="9">
    <location>
        <begin position="153"/>
        <end position="167"/>
    </location>
</feature>
<dbReference type="PROSITE" id="PS50071">
    <property type="entry name" value="HOMEOBOX_2"/>
    <property type="match status" value="1"/>
</dbReference>
<dbReference type="FunFam" id="1.10.10.60:FF:000315">
    <property type="entry name" value="NK1 homeobox 2"/>
    <property type="match status" value="1"/>
</dbReference>
<reference evidence="12" key="1">
    <citation type="submission" date="2025-08" db="UniProtKB">
        <authorList>
            <consortium name="RefSeq"/>
        </authorList>
    </citation>
    <scope>IDENTIFICATION</scope>
    <source>
        <tissue evidence="12">Whole blood</tissue>
    </source>
</reference>
<keyword evidence="11" id="KW-1185">Reference proteome</keyword>
<evidence type="ECO:0000259" key="10">
    <source>
        <dbReference type="PROSITE" id="PS50071"/>
    </source>
</evidence>
<comment type="similarity">
    <text evidence="6">Belongs to the NK-1 homeobox family.</text>
</comment>
<evidence type="ECO:0000313" key="11">
    <source>
        <dbReference type="Proteomes" id="UP001165780"/>
    </source>
</evidence>
<evidence type="ECO:0000256" key="5">
    <source>
        <dbReference type="ARBA" id="ARBA00023242"/>
    </source>
</evidence>
<feature type="compositionally biased region" description="Low complexity" evidence="9">
    <location>
        <begin position="225"/>
        <end position="248"/>
    </location>
</feature>
<evidence type="ECO:0000256" key="4">
    <source>
        <dbReference type="ARBA" id="ARBA00023155"/>
    </source>
</evidence>
<dbReference type="CTD" id="390010"/>
<organism evidence="11 12">
    <name type="scientific">Panthera pardus</name>
    <name type="common">Leopard</name>
    <name type="synonym">Felis pardus</name>
    <dbReference type="NCBI Taxonomy" id="9691"/>
    <lineage>
        <taxon>Eukaryota</taxon>
        <taxon>Metazoa</taxon>
        <taxon>Chordata</taxon>
        <taxon>Craniata</taxon>
        <taxon>Vertebrata</taxon>
        <taxon>Euteleostomi</taxon>
        <taxon>Mammalia</taxon>
        <taxon>Eutheria</taxon>
        <taxon>Laurasiatheria</taxon>
        <taxon>Carnivora</taxon>
        <taxon>Feliformia</taxon>
        <taxon>Felidae</taxon>
        <taxon>Pantherinae</taxon>
        <taxon>Panthera</taxon>
    </lineage>
</organism>
<dbReference type="InterPro" id="IPR050394">
    <property type="entry name" value="Homeobox_NK-like"/>
</dbReference>
<dbReference type="KEGG" id="ppad:109252304"/>
<evidence type="ECO:0000313" key="12">
    <source>
        <dbReference type="RefSeq" id="XP_019280231.2"/>
    </source>
</evidence>
<dbReference type="Proteomes" id="UP001165780">
    <property type="component" value="Unplaced"/>
</dbReference>
<dbReference type="GO" id="GO:0030154">
    <property type="term" value="P:cell differentiation"/>
    <property type="evidence" value="ECO:0007669"/>
    <property type="project" value="TreeGrafter"/>
</dbReference>
<evidence type="ECO:0000256" key="9">
    <source>
        <dbReference type="SAM" id="MobiDB-lite"/>
    </source>
</evidence>
<dbReference type="SMART" id="SM00389">
    <property type="entry name" value="HOX"/>
    <property type="match status" value="1"/>
</dbReference>
<dbReference type="SUPFAM" id="SSF46689">
    <property type="entry name" value="Homeodomain-like"/>
    <property type="match status" value="1"/>
</dbReference>
<feature type="region of interest" description="Disordered" evidence="9">
    <location>
        <begin position="220"/>
        <end position="264"/>
    </location>
</feature>
<feature type="compositionally biased region" description="Basic and acidic residues" evidence="9">
    <location>
        <begin position="42"/>
        <end position="57"/>
    </location>
</feature>
<feature type="compositionally biased region" description="Basic and acidic residues" evidence="9">
    <location>
        <begin position="113"/>
        <end position="125"/>
    </location>
</feature>
<gene>
    <name evidence="12" type="primary">NKX1-2</name>
</gene>
<dbReference type="InterPro" id="IPR009057">
    <property type="entry name" value="Homeodomain-like_sf"/>
</dbReference>
<dbReference type="AlphaFoldDB" id="A0A9V1EEX5"/>
<dbReference type="GO" id="GO:0005634">
    <property type="term" value="C:nucleus"/>
    <property type="evidence" value="ECO:0007669"/>
    <property type="project" value="UniProtKB-SubCell"/>
</dbReference>
<evidence type="ECO:0000256" key="6">
    <source>
        <dbReference type="ARBA" id="ARBA00061009"/>
    </source>
</evidence>
<accession>A0A9V1EEX5</accession>
<dbReference type="PROSITE" id="PS00027">
    <property type="entry name" value="HOMEOBOX_1"/>
    <property type="match status" value="1"/>
</dbReference>
<dbReference type="GO" id="GO:0000978">
    <property type="term" value="F:RNA polymerase II cis-regulatory region sequence-specific DNA binding"/>
    <property type="evidence" value="ECO:0007669"/>
    <property type="project" value="TreeGrafter"/>
</dbReference>
<evidence type="ECO:0000256" key="7">
    <source>
        <dbReference type="PROSITE-ProRule" id="PRU00108"/>
    </source>
</evidence>
<keyword evidence="4 7" id="KW-0371">Homeobox</keyword>
<feature type="compositionally biased region" description="Gly residues" evidence="9">
    <location>
        <begin position="249"/>
        <end position="259"/>
    </location>
</feature>
<evidence type="ECO:0000256" key="1">
    <source>
        <dbReference type="ARBA" id="ARBA00004123"/>
    </source>
</evidence>
<protein>
    <submittedName>
        <fullName evidence="12">NK1 transcription factor-related protein 2</fullName>
    </submittedName>
</protein>
<dbReference type="InterPro" id="IPR001356">
    <property type="entry name" value="HD"/>
</dbReference>
<dbReference type="PANTHER" id="PTHR24340">
    <property type="entry name" value="HOMEOBOX PROTEIN NKX"/>
    <property type="match status" value="1"/>
</dbReference>
<feature type="region of interest" description="Disordered" evidence="9">
    <location>
        <begin position="35"/>
        <end position="167"/>
    </location>
</feature>
<evidence type="ECO:0000256" key="3">
    <source>
        <dbReference type="ARBA" id="ARBA00023125"/>
    </source>
</evidence>
<dbReference type="GO" id="GO:0000981">
    <property type="term" value="F:DNA-binding transcription factor activity, RNA polymerase II-specific"/>
    <property type="evidence" value="ECO:0007669"/>
    <property type="project" value="InterPro"/>
</dbReference>
<evidence type="ECO:0000256" key="8">
    <source>
        <dbReference type="RuleBase" id="RU000682"/>
    </source>
</evidence>
<name>A0A9V1EEX5_PANPR</name>
<dbReference type="InterPro" id="IPR017970">
    <property type="entry name" value="Homeobox_CS"/>
</dbReference>
<dbReference type="Pfam" id="PF00046">
    <property type="entry name" value="Homeodomain"/>
    <property type="match status" value="1"/>
</dbReference>
<comment type="subcellular location">
    <subcellularLocation>
        <location evidence="1 7 8">Nucleus</location>
    </subcellularLocation>
</comment>
<dbReference type="RefSeq" id="XP_019280231.2">
    <property type="nucleotide sequence ID" value="XM_019424686.2"/>
</dbReference>
<dbReference type="CDD" id="cd00086">
    <property type="entry name" value="homeodomain"/>
    <property type="match status" value="1"/>
</dbReference>
<feature type="compositionally biased region" description="Low complexity" evidence="9">
    <location>
        <begin position="126"/>
        <end position="149"/>
    </location>
</feature>
<dbReference type="GeneID" id="109252304"/>
<feature type="DNA-binding region" description="Homeobox" evidence="7">
    <location>
        <begin position="165"/>
        <end position="224"/>
    </location>
</feature>
<dbReference type="PRINTS" id="PR00024">
    <property type="entry name" value="HOMEOBOX"/>
</dbReference>
<proteinExistence type="inferred from homology"/>
<dbReference type="Gene3D" id="1.10.10.60">
    <property type="entry name" value="Homeodomain-like"/>
    <property type="match status" value="1"/>
</dbReference>
<sequence length="322" mass="33427">MLAWQDGGAKAAPAHHKISFSVLDILDPQKFTRAALPAVRPAPREAKKSLAEAEAGKDASPGDSARQRETPDAADRGAGAASPLEGSEAEEAEEEEEEEEAEDAGRRRRRERAARLEADPARSPESRAAALAAGERAPGGLAGSPGSPDSPRPRRRRTEPRCAKPRRARTAFTYEQLVALENKFRATRYLSVCERLNLALSLSLTETQVKIWFQNRRTKWKKQNPGADGAAQAGSGAPQPGAPGTAAAAGGGGSGGSPGAPGPGALPFQTFPSYSAANVLFPAATSFPPTAAAAAAAAAAAGGPFASFLGPSYLTPFYTPHL</sequence>
<keyword evidence="2" id="KW-0217">Developmental protein</keyword>
<keyword evidence="5 7" id="KW-0539">Nucleus</keyword>
<feature type="compositionally biased region" description="Acidic residues" evidence="9">
    <location>
        <begin position="87"/>
        <end position="102"/>
    </location>
</feature>
<evidence type="ECO:0000256" key="2">
    <source>
        <dbReference type="ARBA" id="ARBA00022473"/>
    </source>
</evidence>
<feature type="compositionally biased region" description="Low complexity" evidence="9">
    <location>
        <begin position="77"/>
        <end position="86"/>
    </location>
</feature>
<dbReference type="InterPro" id="IPR020479">
    <property type="entry name" value="HD_metazoa"/>
</dbReference>
<dbReference type="PANTHER" id="PTHR24340:SF17">
    <property type="entry name" value="NK1 TRANSCRIPTION FACTOR-RELATED PROTEIN 2"/>
    <property type="match status" value="1"/>
</dbReference>
<feature type="domain" description="Homeobox" evidence="10">
    <location>
        <begin position="163"/>
        <end position="223"/>
    </location>
</feature>
<feature type="compositionally biased region" description="Basic and acidic residues" evidence="9">
    <location>
        <begin position="65"/>
        <end position="75"/>
    </location>
</feature>
<keyword evidence="3 7" id="KW-0238">DNA-binding</keyword>